<dbReference type="AlphaFoldDB" id="A0AAV9Y1J9"/>
<keyword evidence="5" id="KW-0444">Lipid biosynthesis</keyword>
<evidence type="ECO:0000256" key="7">
    <source>
        <dbReference type="ARBA" id="ARBA00022692"/>
    </source>
</evidence>
<sequence length="367" mass="43221">MKNVKSKENKEEVKLGGNIKIVDIPFKIDGKFAYNEYIGCVAYTILISIWALSIFIPIALSYWFYVGNWLLFYLFLLIILIPIFFRINDNIPLFLKKLCNFITKDIHFWTGPARIIIEEPDLDVNDKQLLCIHPHGILGIGSMYLTISGIINKCFYLIVTESLVWFQPIINIVLNSAVKLRGASHTSFKNTMIKGEGPLLMFPGGFHETILLSWGVDHIYAKKRFGFIKYCLKYNYSIRPVYVFGECLSFHQLQYFKKFRWFLNDFSLPSVLFCGETWWNPLLPVKNVPYLIVIGRPIVCCHETNFIDNQSNDQYPSRELIREYQSLYIENLKRIYKEYSQYYVEFYRDNPNIQRYLKCKLAELKID</sequence>
<keyword evidence="10 14" id="KW-1133">Transmembrane helix</keyword>
<gene>
    <name evidence="15" type="ORF">RS030_120</name>
</gene>
<keyword evidence="13" id="KW-0012">Acyltransferase</keyword>
<proteinExistence type="inferred from homology"/>
<evidence type="ECO:0000256" key="9">
    <source>
        <dbReference type="ARBA" id="ARBA00022824"/>
    </source>
</evidence>
<accession>A0AAV9Y1J9</accession>
<evidence type="ECO:0000313" key="16">
    <source>
        <dbReference type="Proteomes" id="UP001311799"/>
    </source>
</evidence>
<dbReference type="Pfam" id="PF03982">
    <property type="entry name" value="DAGAT"/>
    <property type="match status" value="1"/>
</dbReference>
<keyword evidence="8" id="KW-0319">Glycerol metabolism</keyword>
<comment type="similarity">
    <text evidence="4 14">Belongs to the diacylglycerol acyltransferase family.</text>
</comment>
<evidence type="ECO:0000256" key="13">
    <source>
        <dbReference type="ARBA" id="ARBA00023315"/>
    </source>
</evidence>
<keyword evidence="11" id="KW-0443">Lipid metabolism</keyword>
<dbReference type="GO" id="GO:0006071">
    <property type="term" value="P:glycerol metabolic process"/>
    <property type="evidence" value="ECO:0007669"/>
    <property type="project" value="UniProtKB-KW"/>
</dbReference>
<comment type="pathway">
    <text evidence="3">Lipid metabolism.</text>
</comment>
<dbReference type="PANTHER" id="PTHR12317">
    <property type="entry name" value="DIACYLGLYCEROL O-ACYLTRANSFERASE"/>
    <property type="match status" value="1"/>
</dbReference>
<evidence type="ECO:0000256" key="3">
    <source>
        <dbReference type="ARBA" id="ARBA00005189"/>
    </source>
</evidence>
<feature type="transmembrane region" description="Helical" evidence="14">
    <location>
        <begin position="37"/>
        <end position="64"/>
    </location>
</feature>
<evidence type="ECO:0000256" key="6">
    <source>
        <dbReference type="ARBA" id="ARBA00022679"/>
    </source>
</evidence>
<comment type="caution">
    <text evidence="15">The sequence shown here is derived from an EMBL/GenBank/DDBJ whole genome shotgun (WGS) entry which is preliminary data.</text>
</comment>
<dbReference type="InterPro" id="IPR007130">
    <property type="entry name" value="DAGAT"/>
</dbReference>
<keyword evidence="9 14" id="KW-0256">Endoplasmic reticulum</keyword>
<reference evidence="15 16" key="1">
    <citation type="submission" date="2023-10" db="EMBL/GenBank/DDBJ databases">
        <title>Comparative genomics analysis reveals potential genetic determinants of host preference in Cryptosporidium xiaoi.</title>
        <authorList>
            <person name="Xiao L."/>
            <person name="Li J."/>
        </authorList>
    </citation>
    <scope>NUCLEOTIDE SEQUENCE [LARGE SCALE GENOMIC DNA]</scope>
    <source>
        <strain evidence="15 16">52996</strain>
    </source>
</reference>
<keyword evidence="16" id="KW-1185">Reference proteome</keyword>
<evidence type="ECO:0000256" key="4">
    <source>
        <dbReference type="ARBA" id="ARBA00005420"/>
    </source>
</evidence>
<evidence type="ECO:0000256" key="11">
    <source>
        <dbReference type="ARBA" id="ARBA00023098"/>
    </source>
</evidence>
<evidence type="ECO:0000256" key="10">
    <source>
        <dbReference type="ARBA" id="ARBA00022989"/>
    </source>
</evidence>
<dbReference type="EC" id="2.3.1.-" evidence="14"/>
<dbReference type="EMBL" id="JAWDEY010000011">
    <property type="protein sequence ID" value="KAK6589640.1"/>
    <property type="molecule type" value="Genomic_DNA"/>
</dbReference>
<dbReference type="GO" id="GO:0019432">
    <property type="term" value="P:triglyceride biosynthetic process"/>
    <property type="evidence" value="ECO:0007669"/>
    <property type="project" value="TreeGrafter"/>
</dbReference>
<comment type="subcellular location">
    <subcellularLocation>
        <location evidence="1 14">Endoplasmic reticulum membrane</location>
        <topology evidence="1 14">Multi-pass membrane protein</topology>
    </subcellularLocation>
</comment>
<evidence type="ECO:0000256" key="12">
    <source>
        <dbReference type="ARBA" id="ARBA00023136"/>
    </source>
</evidence>
<keyword evidence="12 14" id="KW-0472">Membrane</keyword>
<keyword evidence="6 14" id="KW-0808">Transferase</keyword>
<dbReference type="GO" id="GO:0004144">
    <property type="term" value="F:diacylglycerol O-acyltransferase activity"/>
    <property type="evidence" value="ECO:0007669"/>
    <property type="project" value="TreeGrafter"/>
</dbReference>
<comment type="pathway">
    <text evidence="2">Glycerolipid metabolism; triacylglycerol biosynthesis.</text>
</comment>
<feature type="transmembrane region" description="Helical" evidence="14">
    <location>
        <begin position="70"/>
        <end position="87"/>
    </location>
</feature>
<name>A0AAV9Y1J9_9CRYT</name>
<dbReference type="GO" id="GO:0005789">
    <property type="term" value="C:endoplasmic reticulum membrane"/>
    <property type="evidence" value="ECO:0007669"/>
    <property type="project" value="UniProtKB-SubCell"/>
</dbReference>
<evidence type="ECO:0000256" key="2">
    <source>
        <dbReference type="ARBA" id="ARBA00004771"/>
    </source>
</evidence>
<keyword evidence="7 14" id="KW-0812">Transmembrane</keyword>
<evidence type="ECO:0000256" key="8">
    <source>
        <dbReference type="ARBA" id="ARBA00022798"/>
    </source>
</evidence>
<organism evidence="15 16">
    <name type="scientific">Cryptosporidium xiaoi</name>
    <dbReference type="NCBI Taxonomy" id="659607"/>
    <lineage>
        <taxon>Eukaryota</taxon>
        <taxon>Sar</taxon>
        <taxon>Alveolata</taxon>
        <taxon>Apicomplexa</taxon>
        <taxon>Conoidasida</taxon>
        <taxon>Coccidia</taxon>
        <taxon>Eucoccidiorida</taxon>
        <taxon>Eimeriorina</taxon>
        <taxon>Cryptosporidiidae</taxon>
        <taxon>Cryptosporidium</taxon>
    </lineage>
</organism>
<dbReference type="PANTHER" id="PTHR12317:SF0">
    <property type="entry name" value="ACYLTRANSFERASE"/>
    <property type="match status" value="1"/>
</dbReference>
<evidence type="ECO:0000256" key="1">
    <source>
        <dbReference type="ARBA" id="ARBA00004477"/>
    </source>
</evidence>
<dbReference type="Proteomes" id="UP001311799">
    <property type="component" value="Unassembled WGS sequence"/>
</dbReference>
<evidence type="ECO:0000313" key="15">
    <source>
        <dbReference type="EMBL" id="KAK6589640.1"/>
    </source>
</evidence>
<evidence type="ECO:0000256" key="5">
    <source>
        <dbReference type="ARBA" id="ARBA00022516"/>
    </source>
</evidence>
<evidence type="ECO:0000256" key="14">
    <source>
        <dbReference type="RuleBase" id="RU367023"/>
    </source>
</evidence>
<protein>
    <recommendedName>
        <fullName evidence="14">Acyltransferase</fullName>
        <ecNumber evidence="14">2.3.1.-</ecNumber>
    </recommendedName>
</protein>